<evidence type="ECO:0000256" key="6">
    <source>
        <dbReference type="PIRSR" id="PIRSR613078-2"/>
    </source>
</evidence>
<dbReference type="GO" id="GO:0004619">
    <property type="term" value="F:phosphoglycerate mutase activity"/>
    <property type="evidence" value="ECO:0007669"/>
    <property type="project" value="UniProtKB-EC"/>
</dbReference>
<evidence type="ECO:0000256" key="8">
    <source>
        <dbReference type="RuleBase" id="RU004511"/>
    </source>
</evidence>
<feature type="active site" description="Proton donor/acceptor" evidence="5">
    <location>
        <position position="167"/>
    </location>
</feature>
<reference evidence="10" key="1">
    <citation type="submission" date="2021-01" db="EMBL/GenBank/DDBJ databases">
        <authorList>
            <person name="Corre E."/>
            <person name="Pelletier E."/>
            <person name="Niang G."/>
            <person name="Scheremetjew M."/>
            <person name="Finn R."/>
            <person name="Kale V."/>
            <person name="Holt S."/>
            <person name="Cochrane G."/>
            <person name="Meng A."/>
            <person name="Brown T."/>
            <person name="Cohen L."/>
        </authorList>
    </citation>
    <scope>NUCLEOTIDE SEQUENCE</scope>
    <source>
        <strain evidence="10">CCMP1510</strain>
    </source>
</reference>
<dbReference type="InterPro" id="IPR013078">
    <property type="entry name" value="His_Pase_superF_clade-1"/>
</dbReference>
<dbReference type="NCBIfam" id="TIGR01258">
    <property type="entry name" value="pgm_1"/>
    <property type="match status" value="1"/>
</dbReference>
<dbReference type="HAMAP" id="MF_01039">
    <property type="entry name" value="PGAM_GpmA"/>
    <property type="match status" value="1"/>
</dbReference>
<feature type="region of interest" description="Disordered" evidence="9">
    <location>
        <begin position="43"/>
        <end position="80"/>
    </location>
</feature>
<feature type="binding site" evidence="6">
    <location>
        <begin position="101"/>
        <end position="102"/>
    </location>
    <ligand>
        <name>substrate</name>
    </ligand>
</feature>
<dbReference type="CDD" id="cd07067">
    <property type="entry name" value="HP_PGM_like"/>
    <property type="match status" value="1"/>
</dbReference>
<comment type="catalytic activity">
    <reaction evidence="1 8">
        <text>(2R)-2-phosphoglycerate = (2R)-3-phosphoglycerate</text>
        <dbReference type="Rhea" id="RHEA:15901"/>
        <dbReference type="ChEBI" id="CHEBI:58272"/>
        <dbReference type="ChEBI" id="CHEBI:58289"/>
        <dbReference type="EC" id="5.4.2.11"/>
    </reaction>
</comment>
<dbReference type="FunFam" id="3.40.50.1240:FF:000003">
    <property type="entry name" value="2,3-bisphosphoglycerate-dependent phosphoglycerate mutase"/>
    <property type="match status" value="1"/>
</dbReference>
<dbReference type="EC" id="5.4.2.11" evidence="8"/>
<evidence type="ECO:0000256" key="2">
    <source>
        <dbReference type="ARBA" id="ARBA00006717"/>
    </source>
</evidence>
<protein>
    <recommendedName>
        <fullName evidence="8">Phosphoglycerate mutase</fullName>
        <ecNumber evidence="8">5.4.2.11</ecNumber>
    </recommendedName>
</protein>
<gene>
    <name evidence="10" type="ORF">ALAG00032_LOCUS4964</name>
</gene>
<evidence type="ECO:0000256" key="9">
    <source>
        <dbReference type="SAM" id="MobiDB-lite"/>
    </source>
</evidence>
<dbReference type="Gene3D" id="3.40.50.1240">
    <property type="entry name" value="Phosphoglycerate mutase-like"/>
    <property type="match status" value="1"/>
</dbReference>
<evidence type="ECO:0000313" key="10">
    <source>
        <dbReference type="EMBL" id="CAE0364223.1"/>
    </source>
</evidence>
<feature type="binding site" evidence="6">
    <location>
        <begin position="194"/>
        <end position="195"/>
    </location>
    <ligand>
        <name>substrate</name>
    </ligand>
</feature>
<dbReference type="Pfam" id="PF00300">
    <property type="entry name" value="His_Phos_1"/>
    <property type="match status" value="2"/>
</dbReference>
<dbReference type="SUPFAM" id="SSF53254">
    <property type="entry name" value="Phosphoglycerate mutase-like"/>
    <property type="match status" value="1"/>
</dbReference>
<dbReference type="SMART" id="SM00855">
    <property type="entry name" value="PGAM"/>
    <property type="match status" value="1"/>
</dbReference>
<feature type="site" description="Transition state stabilizer" evidence="7">
    <location>
        <position position="262"/>
    </location>
</feature>
<evidence type="ECO:0000256" key="3">
    <source>
        <dbReference type="ARBA" id="ARBA00023152"/>
    </source>
</evidence>
<keyword evidence="3 8" id="KW-0324">Glycolysis</keyword>
<evidence type="ECO:0000256" key="7">
    <source>
        <dbReference type="PIRSR" id="PIRSR613078-3"/>
    </source>
</evidence>
<sequence>MLSRITRLKKTLRFVQQKQTYISRFGACAYTTNWSNVKKLKQRRMKSDNASSDGEEVAKMDDDMDAVNGPSQSWDDPPGTSARLVLLRHGESEWNASKRFTGWVDVDLSERGRDEAIHAGLMLKRHGFEFDEAHTSVLKRAVRTLWSVLHSCDQHWIDVKRTWRLNERHYGALQGLSKAEVKRQMGEELLQRFRRGFDQPPIPMREDHPFWTGRDRRYRTIGPDRHPTGESLRMCQQRVMPYWQDAIVPSLRRGQRILVSAHNNVLRCLVQYMDQVPVDQIRKIEIPTAVPIVYHLDQDLTPIGEPDEIGFRGKFLVDAEARDAEYVADIEFQEQQKLRFSQHIDPVDAMKKEDIRSQCEVHGLALPKAWQ</sequence>
<dbReference type="EMBL" id="HBIJ01007059">
    <property type="protein sequence ID" value="CAE0364223.1"/>
    <property type="molecule type" value="Transcribed_RNA"/>
</dbReference>
<feature type="binding site" evidence="6">
    <location>
        <begin position="167"/>
        <end position="170"/>
    </location>
    <ligand>
        <name>substrate</name>
    </ligand>
</feature>
<dbReference type="InterPro" id="IPR005952">
    <property type="entry name" value="Phosphogly_mut1"/>
</dbReference>
<feature type="binding site" evidence="6">
    <location>
        <position position="178"/>
    </location>
    <ligand>
        <name>substrate</name>
    </ligand>
</feature>
<evidence type="ECO:0000256" key="1">
    <source>
        <dbReference type="ARBA" id="ARBA00000380"/>
    </source>
</evidence>
<keyword evidence="4 8" id="KW-0413">Isomerase</keyword>
<accession>A0A7S3JW24</accession>
<dbReference type="InterPro" id="IPR029033">
    <property type="entry name" value="His_PPase_superfam"/>
</dbReference>
<dbReference type="PANTHER" id="PTHR11931">
    <property type="entry name" value="PHOSPHOGLYCERATE MUTASE"/>
    <property type="match status" value="1"/>
</dbReference>
<name>A0A7S3JW24_9STRA</name>
<proteinExistence type="inferred from homology"/>
<feature type="active site" description="Proton donor/acceptor" evidence="5">
    <location>
        <position position="89"/>
    </location>
</feature>
<dbReference type="PROSITE" id="PS00175">
    <property type="entry name" value="PG_MUTASE"/>
    <property type="match status" value="1"/>
</dbReference>
<organism evidence="10">
    <name type="scientific">Aureoumbra lagunensis</name>
    <dbReference type="NCBI Taxonomy" id="44058"/>
    <lineage>
        <taxon>Eukaryota</taxon>
        <taxon>Sar</taxon>
        <taxon>Stramenopiles</taxon>
        <taxon>Ochrophyta</taxon>
        <taxon>Pelagophyceae</taxon>
        <taxon>Pelagomonadales</taxon>
        <taxon>Aureoumbra</taxon>
    </lineage>
</organism>
<feature type="binding site" evidence="6">
    <location>
        <begin position="88"/>
        <end position="95"/>
    </location>
    <ligand>
        <name>substrate</name>
    </ligand>
</feature>
<feature type="binding site" evidence="6">
    <location>
        <position position="140"/>
    </location>
    <ligand>
        <name>substrate</name>
    </ligand>
</feature>
<dbReference type="AlphaFoldDB" id="A0A7S3JW24"/>
<dbReference type="GO" id="GO:0006096">
    <property type="term" value="P:glycolytic process"/>
    <property type="evidence" value="ECO:0007669"/>
    <property type="project" value="UniProtKB-KW"/>
</dbReference>
<evidence type="ECO:0000256" key="4">
    <source>
        <dbReference type="ARBA" id="ARBA00023235"/>
    </source>
</evidence>
<evidence type="ECO:0000256" key="5">
    <source>
        <dbReference type="PIRSR" id="PIRSR613078-1"/>
    </source>
</evidence>
<dbReference type="InterPro" id="IPR001345">
    <property type="entry name" value="PG/BPGM_mutase_AS"/>
</dbReference>
<comment type="similarity">
    <text evidence="2 8">Belongs to the phosphoglycerate mutase family. BPG-dependent PGAM subfamily.</text>
</comment>